<dbReference type="OrthoDB" id="10013825at2759"/>
<dbReference type="InterPro" id="IPR000864">
    <property type="entry name" value="Prot_inh_pot1"/>
</dbReference>
<dbReference type="Pfam" id="PF00280">
    <property type="entry name" value="potato_inhibit"/>
    <property type="match status" value="1"/>
</dbReference>
<organism evidence="4 5">
    <name type="scientific">Corymbia citriodora subsp. variegata</name>
    <dbReference type="NCBI Taxonomy" id="360336"/>
    <lineage>
        <taxon>Eukaryota</taxon>
        <taxon>Viridiplantae</taxon>
        <taxon>Streptophyta</taxon>
        <taxon>Embryophyta</taxon>
        <taxon>Tracheophyta</taxon>
        <taxon>Spermatophyta</taxon>
        <taxon>Magnoliopsida</taxon>
        <taxon>eudicotyledons</taxon>
        <taxon>Gunneridae</taxon>
        <taxon>Pentapetalae</taxon>
        <taxon>rosids</taxon>
        <taxon>malvids</taxon>
        <taxon>Myrtales</taxon>
        <taxon>Myrtaceae</taxon>
        <taxon>Myrtoideae</taxon>
        <taxon>Eucalypteae</taxon>
        <taxon>Corymbia</taxon>
    </lineage>
</organism>
<evidence type="ECO:0000256" key="2">
    <source>
        <dbReference type="ARBA" id="ARBA00022690"/>
    </source>
</evidence>
<dbReference type="PANTHER" id="PTHR33091">
    <property type="entry name" value="PROTEIN, PUTATIVE, EXPRESSED-RELATED"/>
    <property type="match status" value="1"/>
</dbReference>
<keyword evidence="2" id="KW-0646">Protease inhibitor</keyword>
<dbReference type="Gramene" id="rna-gnl|WGS:JABURB|Cocit.L1790.1">
    <property type="protein sequence ID" value="cds-KAF7848621.1"/>
    <property type="gene ID" value="gene-BT93_L1790"/>
</dbReference>
<proteinExistence type="inferred from homology"/>
<dbReference type="PANTHER" id="PTHR33091:SF94">
    <property type="entry name" value="PROTEASE INHIBITOR PROTEIN"/>
    <property type="match status" value="1"/>
</dbReference>
<evidence type="ECO:0000313" key="4">
    <source>
        <dbReference type="EMBL" id="KAF7848621.1"/>
    </source>
</evidence>
<comment type="similarity">
    <text evidence="1">Belongs to the protease inhibitor I13 (potato type I serine protease inhibitor) family.</text>
</comment>
<evidence type="ECO:0000256" key="3">
    <source>
        <dbReference type="ARBA" id="ARBA00022900"/>
    </source>
</evidence>
<keyword evidence="5" id="KW-1185">Reference proteome</keyword>
<keyword evidence="3" id="KW-0722">Serine protease inhibitor</keyword>
<dbReference type="AlphaFoldDB" id="A0A8T0CLQ4"/>
<dbReference type="EMBL" id="MU090043">
    <property type="protein sequence ID" value="KAF7848621.1"/>
    <property type="molecule type" value="Genomic_DNA"/>
</dbReference>
<gene>
    <name evidence="4" type="ORF">BT93_L1790</name>
</gene>
<dbReference type="GO" id="GO:0009611">
    <property type="term" value="P:response to wounding"/>
    <property type="evidence" value="ECO:0007669"/>
    <property type="project" value="InterPro"/>
</dbReference>
<accession>A0A8T0CLQ4</accession>
<evidence type="ECO:0000313" key="5">
    <source>
        <dbReference type="Proteomes" id="UP000806378"/>
    </source>
</evidence>
<dbReference type="Gene3D" id="3.30.10.10">
    <property type="entry name" value="Trypsin Inhibitor V, subunit A"/>
    <property type="match status" value="1"/>
</dbReference>
<comment type="caution">
    <text evidence="4">The sequence shown here is derived from an EMBL/GenBank/DDBJ whole genome shotgun (WGS) entry which is preliminary data.</text>
</comment>
<evidence type="ECO:0000256" key="1">
    <source>
        <dbReference type="ARBA" id="ARBA00008210"/>
    </source>
</evidence>
<dbReference type="GO" id="GO:0004867">
    <property type="term" value="F:serine-type endopeptidase inhibitor activity"/>
    <property type="evidence" value="ECO:0007669"/>
    <property type="project" value="UniProtKB-KW"/>
</dbReference>
<dbReference type="Proteomes" id="UP000806378">
    <property type="component" value="Unassembled WGS sequence"/>
</dbReference>
<sequence length="94" mass="10414">MMDTTKHPYPPCYNVGCASPQCCVDPLASSRFQWPELVGQSGEKAKAVIEKDNVYVTVILIPVGKAIGFIDFCCKRVYVWIDEKGNVYQTPVVG</sequence>
<reference evidence="4" key="1">
    <citation type="submission" date="2020-05" db="EMBL/GenBank/DDBJ databases">
        <title>WGS assembly of Corymbia citriodora subspecies variegata.</title>
        <authorList>
            <person name="Barry K."/>
            <person name="Hundley H."/>
            <person name="Shu S."/>
            <person name="Jenkins J."/>
            <person name="Grimwood J."/>
            <person name="Baten A."/>
        </authorList>
    </citation>
    <scope>NUCLEOTIDE SEQUENCE</scope>
    <source>
        <strain evidence="4">CV2-018</strain>
    </source>
</reference>
<dbReference type="SUPFAM" id="SSF54654">
    <property type="entry name" value="CI-2 family of serine protease inhibitors"/>
    <property type="match status" value="1"/>
</dbReference>
<protein>
    <submittedName>
        <fullName evidence="4">Uncharacterized protein</fullName>
    </submittedName>
</protein>
<dbReference type="PROSITE" id="PS00285">
    <property type="entry name" value="POTATO_INHIBITOR"/>
    <property type="match status" value="1"/>
</dbReference>
<dbReference type="InterPro" id="IPR036354">
    <property type="entry name" value="Prot_inh_pot1_sf"/>
</dbReference>
<name>A0A8T0CLQ4_CORYI</name>